<dbReference type="SUPFAM" id="SSF51556">
    <property type="entry name" value="Metallo-dependent hydrolases"/>
    <property type="match status" value="2"/>
</dbReference>
<dbReference type="PANTHER" id="PTHR10819:SF3">
    <property type="entry name" value="PHOSPHOTRIESTERASE-RELATED PROTEIN"/>
    <property type="match status" value="1"/>
</dbReference>
<feature type="non-terminal residue" evidence="5">
    <location>
        <position position="1"/>
    </location>
</feature>
<evidence type="ECO:0000256" key="2">
    <source>
        <dbReference type="ARBA" id="ARBA00022801"/>
    </source>
</evidence>
<dbReference type="Gene3D" id="3.20.20.140">
    <property type="entry name" value="Metal-dependent hydrolases"/>
    <property type="match status" value="2"/>
</dbReference>
<comment type="similarity">
    <text evidence="4">Belongs to the metallo-dependent hydrolases superfamily. Phosphotriesterase family.</text>
</comment>
<feature type="binding site" evidence="3">
    <location>
        <position position="619"/>
    </location>
    <ligand>
        <name>a divalent metal cation</name>
        <dbReference type="ChEBI" id="CHEBI:60240"/>
        <label>1</label>
    </ligand>
</feature>
<feature type="binding site" evidence="3">
    <location>
        <position position="551"/>
    </location>
    <ligand>
        <name>a divalent metal cation</name>
        <dbReference type="ChEBI" id="CHEBI:60240"/>
        <label>2</label>
    </ligand>
</feature>
<proteinExistence type="inferred from homology"/>
<organism evidence="5 6">
    <name type="scientific">Homarus americanus</name>
    <name type="common">American lobster</name>
    <dbReference type="NCBI Taxonomy" id="6706"/>
    <lineage>
        <taxon>Eukaryota</taxon>
        <taxon>Metazoa</taxon>
        <taxon>Ecdysozoa</taxon>
        <taxon>Arthropoda</taxon>
        <taxon>Crustacea</taxon>
        <taxon>Multicrustacea</taxon>
        <taxon>Malacostraca</taxon>
        <taxon>Eumalacostraca</taxon>
        <taxon>Eucarida</taxon>
        <taxon>Decapoda</taxon>
        <taxon>Pleocyemata</taxon>
        <taxon>Astacidea</taxon>
        <taxon>Nephropoidea</taxon>
        <taxon>Nephropidae</taxon>
        <taxon>Homarus</taxon>
    </lineage>
</organism>
<dbReference type="EMBL" id="JAHLQT010006108">
    <property type="protein sequence ID" value="KAG7175221.1"/>
    <property type="molecule type" value="Genomic_DNA"/>
</dbReference>
<evidence type="ECO:0000256" key="3">
    <source>
        <dbReference type="PIRSR" id="PIRSR601559-52"/>
    </source>
</evidence>
<dbReference type="PANTHER" id="PTHR10819">
    <property type="entry name" value="PHOSPHOTRIESTERASE-RELATED"/>
    <property type="match status" value="1"/>
</dbReference>
<dbReference type="Proteomes" id="UP000747542">
    <property type="component" value="Unassembled WGS sequence"/>
</dbReference>
<feature type="binding site" evidence="3">
    <location>
        <position position="490"/>
    </location>
    <ligand>
        <name>a divalent metal cation</name>
        <dbReference type="ChEBI" id="CHEBI:60240"/>
        <label>2</label>
    </ligand>
</feature>
<name>A0A8J5N7K7_HOMAM</name>
<dbReference type="AlphaFoldDB" id="A0A8J5N7K7"/>
<protein>
    <submittedName>
        <fullName evidence="5">Phosphotriesterase-related protein-like</fullName>
    </submittedName>
</protein>
<keyword evidence="2" id="KW-0378">Hydrolase</keyword>
<feature type="binding site" evidence="3">
    <location>
        <position position="346"/>
    </location>
    <ligand>
        <name>a divalent metal cation</name>
        <dbReference type="ChEBI" id="CHEBI:60240"/>
        <label>1</label>
    </ligand>
</feature>
<comment type="cofactor">
    <cofactor evidence="3">
        <name>a divalent metal cation</name>
        <dbReference type="ChEBI" id="CHEBI:60240"/>
    </cofactor>
    <text evidence="3">Binds 2 divalent metal cations per subunit.</text>
</comment>
<evidence type="ECO:0000256" key="1">
    <source>
        <dbReference type="ARBA" id="ARBA00022723"/>
    </source>
</evidence>
<dbReference type="Pfam" id="PF02126">
    <property type="entry name" value="PTE"/>
    <property type="match status" value="2"/>
</dbReference>
<dbReference type="PROSITE" id="PS51347">
    <property type="entry name" value="PHOSPHOTRIESTERASE_2"/>
    <property type="match status" value="2"/>
</dbReference>
<dbReference type="InterPro" id="IPR001559">
    <property type="entry name" value="Phosphotriesterase"/>
</dbReference>
<keyword evidence="1 3" id="KW-0479">Metal-binding</keyword>
<dbReference type="GO" id="GO:0008270">
    <property type="term" value="F:zinc ion binding"/>
    <property type="evidence" value="ECO:0007669"/>
    <property type="project" value="InterPro"/>
</dbReference>
<sequence>MKVCGWVEPSSLGRTFTHEHLCKKFDLTYIPPKAEDKHMVNAEFSLENIGWIRQNPYSHKPNLNFTGPQVKAAVMNDIEELKKLGGGTIVENSNEGLNRNVSFMREISLKHGVNIIAGTGYYVKDTQTRETLGLSVEAMVNSMTTELTLGCGDTPDIKCGIIGEIGCSWPLYAGETQECTGCPVMFHPGRHYNAPEEIFRIYTEAGGDAKKMVMGHLDRTIHKLDALVEYASLGSYCEYDLFGIEISHYQLDKSLDMPSDAQRIARIKHLVDNGFGDKILMAHDIHTVHRLKAYGGHGYGHILKNVVPKMLDRGLSQEAIDKILISNPSTWLTFSNSLGRTFTHEHLCMEFDFTYVPPKAEDKHMVNAEFSLENIGWIRQNPYSHKPNLKFTGPQVKAAVMNDIEEFKKLGGGTIVENSNEGLNRNVSFMREISLKHGVNIIAGTGYYVKDTQTRETLGLSVEAMVNSMTPELTLGCGDTPDIKCGIIGEIGCSWPLYDFERKTIQAAGETQECTGCPVMFHPGRHYNAPEEIFRIYTEAGGDAKKMVMGHLDRTIHKLDALVEYASLGSYCEYDLFGIEISHYQLDRSVDMPSDAQRIARIKHLVDNGFGDKILVAHDIHTVHRLKAYGGHGYGHILKNVVPKMLDRGLSQEAIDKILISNPSTWLTFS</sequence>
<reference evidence="5" key="1">
    <citation type="journal article" date="2021" name="Sci. Adv.">
        <title>The American lobster genome reveals insights on longevity, neural, and immune adaptations.</title>
        <authorList>
            <person name="Polinski J.M."/>
            <person name="Zimin A.V."/>
            <person name="Clark K.F."/>
            <person name="Kohn A.B."/>
            <person name="Sadowski N."/>
            <person name="Timp W."/>
            <person name="Ptitsyn A."/>
            <person name="Khanna P."/>
            <person name="Romanova D.Y."/>
            <person name="Williams P."/>
            <person name="Greenwood S.J."/>
            <person name="Moroz L.L."/>
            <person name="Walt D.R."/>
            <person name="Bodnar A.G."/>
        </authorList>
    </citation>
    <scope>NUCLEOTIDE SEQUENCE</scope>
    <source>
        <strain evidence="5">GMGI-L3</strain>
    </source>
</reference>
<evidence type="ECO:0000256" key="4">
    <source>
        <dbReference type="PROSITE-ProRule" id="PRU00679"/>
    </source>
</evidence>
<keyword evidence="6" id="KW-1185">Reference proteome</keyword>
<gene>
    <name evidence="5" type="primary">pter-L</name>
    <name evidence="5" type="ORF">Hamer_G001245</name>
</gene>
<feature type="binding site" evidence="3">
    <location>
        <position position="522"/>
    </location>
    <ligand>
        <name>a divalent metal cation</name>
        <dbReference type="ChEBI" id="CHEBI:60240"/>
        <label>2</label>
    </ligand>
</feature>
<dbReference type="GO" id="GO:0016787">
    <property type="term" value="F:hydrolase activity"/>
    <property type="evidence" value="ECO:0007669"/>
    <property type="project" value="UniProtKB-KW"/>
</dbReference>
<evidence type="ECO:0000313" key="6">
    <source>
        <dbReference type="Proteomes" id="UP000747542"/>
    </source>
</evidence>
<feature type="binding site" evidence="3">
    <location>
        <position position="490"/>
    </location>
    <ligand>
        <name>a divalent metal cation</name>
        <dbReference type="ChEBI" id="CHEBI:60240"/>
        <label>1</label>
    </ligand>
</feature>
<comment type="caution">
    <text evidence="4">Lacks conserved residue(s) required for the propagation of feature annotation.</text>
</comment>
<feature type="binding site" evidence="3">
    <location>
        <position position="344"/>
    </location>
    <ligand>
        <name>a divalent metal cation</name>
        <dbReference type="ChEBI" id="CHEBI:60240"/>
        <label>1</label>
    </ligand>
</feature>
<evidence type="ECO:0000313" key="5">
    <source>
        <dbReference type="EMBL" id="KAG7175221.1"/>
    </source>
</evidence>
<comment type="caution">
    <text evidence="5">The sequence shown here is derived from an EMBL/GenBank/DDBJ whole genome shotgun (WGS) entry which is preliminary data.</text>
</comment>
<dbReference type="InterPro" id="IPR032466">
    <property type="entry name" value="Metal_Hydrolase"/>
</dbReference>
<accession>A0A8J5N7K7</accession>